<dbReference type="EMBL" id="PGGS01000044">
    <property type="protein sequence ID" value="PNH10877.1"/>
    <property type="molecule type" value="Genomic_DNA"/>
</dbReference>
<organism evidence="2 3">
    <name type="scientific">Tetrabaena socialis</name>
    <dbReference type="NCBI Taxonomy" id="47790"/>
    <lineage>
        <taxon>Eukaryota</taxon>
        <taxon>Viridiplantae</taxon>
        <taxon>Chlorophyta</taxon>
        <taxon>core chlorophytes</taxon>
        <taxon>Chlorophyceae</taxon>
        <taxon>CS clade</taxon>
        <taxon>Chlamydomonadales</taxon>
        <taxon>Tetrabaenaceae</taxon>
        <taxon>Tetrabaena</taxon>
    </lineage>
</organism>
<keyword evidence="3" id="KW-1185">Reference proteome</keyword>
<accession>A0A2J8AED3</accession>
<keyword evidence="1" id="KW-0732">Signal</keyword>
<dbReference type="Gene3D" id="3.30.540.20">
    <property type="match status" value="1"/>
</dbReference>
<name>A0A2J8AED3_9CHLO</name>
<dbReference type="Proteomes" id="UP000236333">
    <property type="component" value="Unassembled WGS sequence"/>
</dbReference>
<gene>
    <name evidence="2" type="ORF">TSOC_002373</name>
</gene>
<dbReference type="AlphaFoldDB" id="A0A2J8AED3"/>
<feature type="signal peptide" evidence="1">
    <location>
        <begin position="1"/>
        <end position="31"/>
    </location>
</feature>
<dbReference type="OrthoDB" id="545243at2759"/>
<reference evidence="2 3" key="1">
    <citation type="journal article" date="2017" name="Mol. Biol. Evol.">
        <title>The 4-celled Tetrabaena socialis nuclear genome reveals the essential components for genetic control of cell number at the origin of multicellularity in the volvocine lineage.</title>
        <authorList>
            <person name="Featherston J."/>
            <person name="Arakaki Y."/>
            <person name="Hanschen E.R."/>
            <person name="Ferris P.J."/>
            <person name="Michod R.E."/>
            <person name="Olson B.J.S.C."/>
            <person name="Nozaki H."/>
            <person name="Durand P.M."/>
        </authorList>
    </citation>
    <scope>NUCLEOTIDE SEQUENCE [LARGE SCALE GENOMIC DNA]</scope>
    <source>
        <strain evidence="2 3">NIES-571</strain>
    </source>
</reference>
<evidence type="ECO:0000313" key="2">
    <source>
        <dbReference type="EMBL" id="PNH10877.1"/>
    </source>
</evidence>
<dbReference type="InterPro" id="IPR038415">
    <property type="entry name" value="Pilin_PilX-like_sf"/>
</dbReference>
<sequence>MAINGPPTIRRTMLLLAAFLLAACCTVGVDGHAFMFSPKSRMLVTGNTEYEASAGNGVLLGSTINDQADVCGDPHQHSIGDKFMRTTVTEPQATYSSGQIITVTIRVRVNHGGWIGVRLCPSTRSNPSQSCFDAHTLVNADTGYQRWWILSGETMRQEDYPTRWRLPAGVSCNGGCVLQMHYRTANSCVDSCAIAECGPNYAARNNLISKGSNLDICGSHATARTEIFRDCTDIRITGTSAEPSSCAAISGYTATPNLDHAGDDIQCPVGTSAAAVANMCGQDGNCKAFNYFYRNGQWVGCVKRVASPVSQVPSAAGITNMCFYTKTTATTITLLH</sequence>
<evidence type="ECO:0000313" key="3">
    <source>
        <dbReference type="Proteomes" id="UP000236333"/>
    </source>
</evidence>
<proteinExistence type="predicted"/>
<evidence type="ECO:0000256" key="1">
    <source>
        <dbReference type="SAM" id="SignalP"/>
    </source>
</evidence>
<protein>
    <submittedName>
        <fullName evidence="2">Uncharacterized protein</fullName>
    </submittedName>
</protein>
<comment type="caution">
    <text evidence="2">The sequence shown here is derived from an EMBL/GenBank/DDBJ whole genome shotgun (WGS) entry which is preliminary data.</text>
</comment>
<feature type="chain" id="PRO_5014473880" evidence="1">
    <location>
        <begin position="32"/>
        <end position="336"/>
    </location>
</feature>